<dbReference type="RefSeq" id="WP_139226666.1">
    <property type="nucleotide sequence ID" value="NZ_FPAG01000005.1"/>
</dbReference>
<feature type="domain" description="HEPN" evidence="1">
    <location>
        <begin position="124"/>
        <end position="244"/>
    </location>
</feature>
<dbReference type="Pfam" id="PF05168">
    <property type="entry name" value="HEPN"/>
    <property type="match status" value="1"/>
</dbReference>
<dbReference type="AlphaFoldDB" id="A0A1I6T0E7"/>
<organism evidence="2 3">
    <name type="scientific">Zhouia amylolytica</name>
    <dbReference type="NCBI Taxonomy" id="376730"/>
    <lineage>
        <taxon>Bacteria</taxon>
        <taxon>Pseudomonadati</taxon>
        <taxon>Bacteroidota</taxon>
        <taxon>Flavobacteriia</taxon>
        <taxon>Flavobacteriales</taxon>
        <taxon>Flavobacteriaceae</taxon>
        <taxon>Zhouia</taxon>
    </lineage>
</organism>
<reference evidence="2 3" key="1">
    <citation type="submission" date="2016-10" db="EMBL/GenBank/DDBJ databases">
        <authorList>
            <person name="de Groot N.N."/>
        </authorList>
    </citation>
    <scope>NUCLEOTIDE SEQUENCE [LARGE SCALE GENOMIC DNA]</scope>
    <source>
        <strain evidence="2 3">CGMCC 1.6114</strain>
    </source>
</reference>
<dbReference type="EMBL" id="FPAG01000005">
    <property type="protein sequence ID" value="SFS82590.1"/>
    <property type="molecule type" value="Genomic_DNA"/>
</dbReference>
<dbReference type="InterPro" id="IPR007842">
    <property type="entry name" value="HEPN_dom"/>
</dbReference>
<sequence>MENQIVSKITGLLEVQCIYLSELIIRKARRPLYVIILAGNCSSLTRELATMVAKIFQEGTTALYRIFSLEYASQQLKDHNLFFMEHCRSECLKFSSSGEKSGIVAYAMTQYAFENQLKRHQGESNKIEAFKSGAEFFRKNQNHAQAAFMYHQYIELWYRYLALSFMGKERKSHSIKELQVYLKAFIPELGTLFNSDTEEDQIVLKLLDEAYVSVRYKSNYHVSQDQLIAIQRKANTLHELANELFQEGQDRCLGFLENQVHESDFKSRNVLEDRNFLKTIKSLVKEHYHMLDPHPHRNELFRFRVNTKGYLETSFMIASLLKVCALALDGQDDTNIMVNNAGGDVKEVLTLILNLMPYEEMRFLDKMRSVIKEEKVK</sequence>
<evidence type="ECO:0000313" key="3">
    <source>
        <dbReference type="Proteomes" id="UP000183209"/>
    </source>
</evidence>
<proteinExistence type="predicted"/>
<name>A0A1I6T0E7_9FLAO</name>
<dbReference type="OrthoDB" id="1446962at2"/>
<dbReference type="Gene3D" id="1.20.120.330">
    <property type="entry name" value="Nucleotidyltransferases domain 2"/>
    <property type="match status" value="1"/>
</dbReference>
<dbReference type="PROSITE" id="PS50910">
    <property type="entry name" value="HEPN"/>
    <property type="match status" value="1"/>
</dbReference>
<evidence type="ECO:0000259" key="1">
    <source>
        <dbReference type="PROSITE" id="PS50910"/>
    </source>
</evidence>
<dbReference type="Proteomes" id="UP000183209">
    <property type="component" value="Unassembled WGS sequence"/>
</dbReference>
<protein>
    <submittedName>
        <fullName evidence="2">HEPN domain-containing protein</fullName>
    </submittedName>
</protein>
<accession>A0A1I6T0E7</accession>
<dbReference type="SUPFAM" id="SSF81593">
    <property type="entry name" value="Nucleotidyltransferase substrate binding subunit/domain"/>
    <property type="match status" value="1"/>
</dbReference>
<evidence type="ECO:0000313" key="2">
    <source>
        <dbReference type="EMBL" id="SFS82590.1"/>
    </source>
</evidence>
<gene>
    <name evidence="2" type="ORF">SAMN04487906_1760</name>
</gene>